<dbReference type="PROSITE" id="PS50118">
    <property type="entry name" value="HMG_BOX_2"/>
    <property type="match status" value="1"/>
</dbReference>
<protein>
    <recommendedName>
        <fullName evidence="4">HMG box domain-containing protein</fullName>
    </recommendedName>
</protein>
<keyword evidence="1 2" id="KW-0238">DNA-binding</keyword>
<name>A0A8H3GI14_9AGAM</name>
<dbReference type="GO" id="GO:0003677">
    <property type="term" value="F:DNA binding"/>
    <property type="evidence" value="ECO:0007669"/>
    <property type="project" value="UniProtKB-UniRule"/>
</dbReference>
<dbReference type="AlphaFoldDB" id="A0A8H3GI14"/>
<comment type="caution">
    <text evidence="5">The sequence shown here is derived from an EMBL/GenBank/DDBJ whole genome shotgun (WGS) entry which is preliminary data.</text>
</comment>
<feature type="DNA-binding region" description="HMG box" evidence="2">
    <location>
        <begin position="170"/>
        <end position="238"/>
    </location>
</feature>
<evidence type="ECO:0000256" key="2">
    <source>
        <dbReference type="PROSITE-ProRule" id="PRU00267"/>
    </source>
</evidence>
<accession>A0A8H3GI14</accession>
<feature type="domain" description="HMG box" evidence="4">
    <location>
        <begin position="170"/>
        <end position="238"/>
    </location>
</feature>
<proteinExistence type="predicted"/>
<dbReference type="InterPro" id="IPR009071">
    <property type="entry name" value="HMG_box_dom"/>
</dbReference>
<dbReference type="PANTHER" id="PTHR48112:SF22">
    <property type="entry name" value="MITOCHONDRIAL TRANSCRIPTION FACTOR A, ISOFORM B"/>
    <property type="match status" value="1"/>
</dbReference>
<dbReference type="SMART" id="SM00398">
    <property type="entry name" value="HMG"/>
    <property type="match status" value="1"/>
</dbReference>
<dbReference type="Pfam" id="PF00505">
    <property type="entry name" value="HMG_box"/>
    <property type="match status" value="1"/>
</dbReference>
<feature type="region of interest" description="Disordered" evidence="3">
    <location>
        <begin position="130"/>
        <end position="177"/>
    </location>
</feature>
<evidence type="ECO:0000256" key="1">
    <source>
        <dbReference type="ARBA" id="ARBA00023125"/>
    </source>
</evidence>
<feature type="compositionally biased region" description="Acidic residues" evidence="3">
    <location>
        <begin position="264"/>
        <end position="287"/>
    </location>
</feature>
<keyword evidence="2" id="KW-0539">Nucleus</keyword>
<dbReference type="SUPFAM" id="SSF47095">
    <property type="entry name" value="HMG-box"/>
    <property type="match status" value="1"/>
</dbReference>
<dbReference type="Gene3D" id="1.10.30.10">
    <property type="entry name" value="High mobility group box domain"/>
    <property type="match status" value="1"/>
</dbReference>
<dbReference type="PANTHER" id="PTHR48112">
    <property type="entry name" value="HIGH MOBILITY GROUP PROTEIN DSP1"/>
    <property type="match status" value="1"/>
</dbReference>
<evidence type="ECO:0000256" key="3">
    <source>
        <dbReference type="SAM" id="MobiDB-lite"/>
    </source>
</evidence>
<feature type="compositionally biased region" description="Polar residues" evidence="3">
    <location>
        <begin position="316"/>
        <end position="351"/>
    </location>
</feature>
<feature type="region of interest" description="Disordered" evidence="3">
    <location>
        <begin position="228"/>
        <end position="439"/>
    </location>
</feature>
<feature type="region of interest" description="Disordered" evidence="3">
    <location>
        <begin position="457"/>
        <end position="499"/>
    </location>
</feature>
<dbReference type="EMBL" id="CAJMXA010001046">
    <property type="protein sequence ID" value="CAE6449988.1"/>
    <property type="molecule type" value="Genomic_DNA"/>
</dbReference>
<feature type="compositionally biased region" description="Basic and acidic residues" evidence="3">
    <location>
        <begin position="158"/>
        <end position="169"/>
    </location>
</feature>
<gene>
    <name evidence="5" type="ORF">RDB_LOCUS48576</name>
</gene>
<organism evidence="5 6">
    <name type="scientific">Rhizoctonia solani</name>
    <dbReference type="NCBI Taxonomy" id="456999"/>
    <lineage>
        <taxon>Eukaryota</taxon>
        <taxon>Fungi</taxon>
        <taxon>Dikarya</taxon>
        <taxon>Basidiomycota</taxon>
        <taxon>Agaricomycotina</taxon>
        <taxon>Agaricomycetes</taxon>
        <taxon>Cantharellales</taxon>
        <taxon>Ceratobasidiaceae</taxon>
        <taxon>Rhizoctonia</taxon>
    </lineage>
</organism>
<evidence type="ECO:0000259" key="4">
    <source>
        <dbReference type="PROSITE" id="PS50118"/>
    </source>
</evidence>
<dbReference type="InterPro" id="IPR050342">
    <property type="entry name" value="HMGB"/>
</dbReference>
<evidence type="ECO:0000313" key="5">
    <source>
        <dbReference type="EMBL" id="CAE6449988.1"/>
    </source>
</evidence>
<dbReference type="InterPro" id="IPR036910">
    <property type="entry name" value="HMG_box_dom_sf"/>
</dbReference>
<dbReference type="Proteomes" id="UP000663853">
    <property type="component" value="Unassembled WGS sequence"/>
</dbReference>
<reference evidence="5" key="1">
    <citation type="submission" date="2021-01" db="EMBL/GenBank/DDBJ databases">
        <authorList>
            <person name="Kaushik A."/>
        </authorList>
    </citation>
    <scope>NUCLEOTIDE SEQUENCE</scope>
    <source>
        <strain evidence="5">AG6-10EEA</strain>
    </source>
</reference>
<evidence type="ECO:0000313" key="6">
    <source>
        <dbReference type="Proteomes" id="UP000663853"/>
    </source>
</evidence>
<dbReference type="GO" id="GO:0005634">
    <property type="term" value="C:nucleus"/>
    <property type="evidence" value="ECO:0007669"/>
    <property type="project" value="UniProtKB-UniRule"/>
</dbReference>
<feature type="compositionally biased region" description="Low complexity" evidence="3">
    <location>
        <begin position="356"/>
        <end position="366"/>
    </location>
</feature>
<sequence>MAHPQMHRTKPPPMDVGHVANQINAMPVAPAAESQKREIVAKLNDLAAQMKGWAAQVEGFASHLNTLSVQPSPPEVQYSSRAPTNGQYNAYIQQYGSSSQYQFQTSHQQQQQQYSQAGRLSEADYAELSKVSPVPLGPGSAIPTPDESEKTGKRRRRTDSTRKKKDPLAPKRPPSAYILYQNDVRKQMQDKYIGLPYSDVLGKISESWQTLEESKKKVYLDMVERDKLRYEDEKSRYNAGQDIPTRPTPRRPLSSLRAPSDPGPDADAEVEPEPEGDEEEDLEEEREEQMQPDAKRSKLGSTHEVQPERPIGQTPEPRSQSQPSEASDQPGYPQSQRTSQTPASGVPQQPHQVILPQPAAQAPYPQHVTVAQHASYTNPISSLHSQPSPQAGHVALQATCTTPTPTRPQGVHSSPQLAHANPPAMHASPPRHPHPSPQAIQVSPQIINAIPHITHSSPLQVHAPPQKAHLQPQPQPQNPNPISMMQMPHLTQVPPSGPSTQVVEILNAVDERK</sequence>
<feature type="compositionally biased region" description="Polar residues" evidence="3">
    <location>
        <begin position="372"/>
        <end position="389"/>
    </location>
</feature>